<dbReference type="EMBL" id="JXTB01000340">
    <property type="protein sequence ID" value="PON44969.1"/>
    <property type="molecule type" value="Genomic_DNA"/>
</dbReference>
<dbReference type="AlphaFoldDB" id="A0A2P5B852"/>
<evidence type="ECO:0000313" key="2">
    <source>
        <dbReference type="Proteomes" id="UP000237105"/>
    </source>
</evidence>
<evidence type="ECO:0000313" key="1">
    <source>
        <dbReference type="EMBL" id="PON44969.1"/>
    </source>
</evidence>
<gene>
    <name evidence="1" type="ORF">PanWU01x14_262570</name>
</gene>
<keyword evidence="2" id="KW-1185">Reference proteome</keyword>
<protein>
    <submittedName>
        <fullName evidence="1">Uncharacterized protein</fullName>
    </submittedName>
</protein>
<proteinExistence type="predicted"/>
<accession>A0A2P5B852</accession>
<organism evidence="1 2">
    <name type="scientific">Parasponia andersonii</name>
    <name type="common">Sponia andersonii</name>
    <dbReference type="NCBI Taxonomy" id="3476"/>
    <lineage>
        <taxon>Eukaryota</taxon>
        <taxon>Viridiplantae</taxon>
        <taxon>Streptophyta</taxon>
        <taxon>Embryophyta</taxon>
        <taxon>Tracheophyta</taxon>
        <taxon>Spermatophyta</taxon>
        <taxon>Magnoliopsida</taxon>
        <taxon>eudicotyledons</taxon>
        <taxon>Gunneridae</taxon>
        <taxon>Pentapetalae</taxon>
        <taxon>rosids</taxon>
        <taxon>fabids</taxon>
        <taxon>Rosales</taxon>
        <taxon>Cannabaceae</taxon>
        <taxon>Parasponia</taxon>
    </lineage>
</organism>
<comment type="caution">
    <text evidence="1">The sequence shown here is derived from an EMBL/GenBank/DDBJ whole genome shotgun (WGS) entry which is preliminary data.</text>
</comment>
<reference evidence="2" key="1">
    <citation type="submission" date="2016-06" db="EMBL/GenBank/DDBJ databases">
        <title>Parallel loss of symbiosis genes in relatives of nitrogen-fixing non-legume Parasponia.</title>
        <authorList>
            <person name="Van Velzen R."/>
            <person name="Holmer R."/>
            <person name="Bu F."/>
            <person name="Rutten L."/>
            <person name="Van Zeijl A."/>
            <person name="Liu W."/>
            <person name="Santuari L."/>
            <person name="Cao Q."/>
            <person name="Sharma T."/>
            <person name="Shen D."/>
            <person name="Roswanjaya Y."/>
            <person name="Wardhani T."/>
            <person name="Kalhor M.S."/>
            <person name="Jansen J."/>
            <person name="Van den Hoogen J."/>
            <person name="Gungor B."/>
            <person name="Hartog M."/>
            <person name="Hontelez J."/>
            <person name="Verver J."/>
            <person name="Yang W.-C."/>
            <person name="Schijlen E."/>
            <person name="Repin R."/>
            <person name="Schilthuizen M."/>
            <person name="Schranz E."/>
            <person name="Heidstra R."/>
            <person name="Miyata K."/>
            <person name="Fedorova E."/>
            <person name="Kohlen W."/>
            <person name="Bisseling T."/>
            <person name="Smit S."/>
            <person name="Geurts R."/>
        </authorList>
    </citation>
    <scope>NUCLEOTIDE SEQUENCE [LARGE SCALE GENOMIC DNA]</scope>
    <source>
        <strain evidence="2">cv. WU1-14</strain>
    </source>
</reference>
<dbReference type="OrthoDB" id="1707542at2759"/>
<name>A0A2P5B852_PARAD</name>
<sequence>MLKISEDDGTSRVVLLNKDLPLADGIVVQGDEIVLVNSMKKLWVLQSQDSWGGVVYHKTDLEEERVLTS</sequence>
<dbReference type="Proteomes" id="UP000237105">
    <property type="component" value="Unassembled WGS sequence"/>
</dbReference>